<dbReference type="InterPro" id="IPR045190">
    <property type="entry name" value="MCCB/AccD1-like"/>
</dbReference>
<sequence length="140" mass="14685">MSMPAFQSTISPTSPEYLANHAAMSALVADLHTHLDAAASPGPDRHVATHISRGQLLARDRVSLVLDDDSPILELMPLAGLNQGDMTLGGSVIIALGLIKGTPCLVTVLKTLRAQEVARANRLPFVSLVQTAGANLTQQA</sequence>
<dbReference type="STRING" id="578462.A0A0L0T368"/>
<reference evidence="1 2" key="1">
    <citation type="submission" date="2009-11" db="EMBL/GenBank/DDBJ databases">
        <title>Annotation of Allomyces macrogynus ATCC 38327.</title>
        <authorList>
            <consortium name="The Broad Institute Genome Sequencing Platform"/>
            <person name="Russ C."/>
            <person name="Cuomo C."/>
            <person name="Burger G."/>
            <person name="Gray M.W."/>
            <person name="Holland P.W.H."/>
            <person name="King N."/>
            <person name="Lang F.B.F."/>
            <person name="Roger A.J."/>
            <person name="Ruiz-Trillo I."/>
            <person name="Young S.K."/>
            <person name="Zeng Q."/>
            <person name="Gargeya S."/>
            <person name="Fitzgerald M."/>
            <person name="Haas B."/>
            <person name="Abouelleil A."/>
            <person name="Alvarado L."/>
            <person name="Arachchi H.M."/>
            <person name="Berlin A."/>
            <person name="Chapman S.B."/>
            <person name="Gearin G."/>
            <person name="Goldberg J."/>
            <person name="Griggs A."/>
            <person name="Gujja S."/>
            <person name="Hansen M."/>
            <person name="Heiman D."/>
            <person name="Howarth C."/>
            <person name="Larimer J."/>
            <person name="Lui A."/>
            <person name="MacDonald P.J.P."/>
            <person name="McCowen C."/>
            <person name="Montmayeur A."/>
            <person name="Murphy C."/>
            <person name="Neiman D."/>
            <person name="Pearson M."/>
            <person name="Priest M."/>
            <person name="Roberts A."/>
            <person name="Saif S."/>
            <person name="Shea T."/>
            <person name="Sisk P."/>
            <person name="Stolte C."/>
            <person name="Sykes S."/>
            <person name="Wortman J."/>
            <person name="Nusbaum C."/>
            <person name="Birren B."/>
        </authorList>
    </citation>
    <scope>NUCLEOTIDE SEQUENCE [LARGE SCALE GENOMIC DNA]</scope>
    <source>
        <strain evidence="1 2">ATCC 38327</strain>
    </source>
</reference>
<dbReference type="SUPFAM" id="SSF52096">
    <property type="entry name" value="ClpP/crotonase"/>
    <property type="match status" value="1"/>
</dbReference>
<name>A0A0L0T368_ALLM3</name>
<accession>A0A0L0T368</accession>
<evidence type="ECO:0000313" key="2">
    <source>
        <dbReference type="Proteomes" id="UP000054350"/>
    </source>
</evidence>
<dbReference type="EMBL" id="GG745359">
    <property type="protein sequence ID" value="KNE69162.1"/>
    <property type="molecule type" value="Genomic_DNA"/>
</dbReference>
<dbReference type="Proteomes" id="UP000054350">
    <property type="component" value="Unassembled WGS sequence"/>
</dbReference>
<dbReference type="Gene3D" id="3.90.226.10">
    <property type="entry name" value="2-enoyl-CoA Hydratase, Chain A, domain 1"/>
    <property type="match status" value="1"/>
</dbReference>
<reference evidence="2" key="2">
    <citation type="submission" date="2009-11" db="EMBL/GenBank/DDBJ databases">
        <title>The Genome Sequence of Allomyces macrogynus strain ATCC 38327.</title>
        <authorList>
            <consortium name="The Broad Institute Genome Sequencing Platform"/>
            <person name="Russ C."/>
            <person name="Cuomo C."/>
            <person name="Shea T."/>
            <person name="Young S.K."/>
            <person name="Zeng Q."/>
            <person name="Koehrsen M."/>
            <person name="Haas B."/>
            <person name="Borodovsky M."/>
            <person name="Guigo R."/>
            <person name="Alvarado L."/>
            <person name="Berlin A."/>
            <person name="Borenstein D."/>
            <person name="Chen Z."/>
            <person name="Engels R."/>
            <person name="Freedman E."/>
            <person name="Gellesch M."/>
            <person name="Goldberg J."/>
            <person name="Griggs A."/>
            <person name="Gujja S."/>
            <person name="Heiman D."/>
            <person name="Hepburn T."/>
            <person name="Howarth C."/>
            <person name="Jen D."/>
            <person name="Larson L."/>
            <person name="Lewis B."/>
            <person name="Mehta T."/>
            <person name="Park D."/>
            <person name="Pearson M."/>
            <person name="Roberts A."/>
            <person name="Saif S."/>
            <person name="Shenoy N."/>
            <person name="Sisk P."/>
            <person name="Stolte C."/>
            <person name="Sykes S."/>
            <person name="Walk T."/>
            <person name="White J."/>
            <person name="Yandava C."/>
            <person name="Burger G."/>
            <person name="Gray M.W."/>
            <person name="Holland P.W.H."/>
            <person name="King N."/>
            <person name="Lang F.B.F."/>
            <person name="Roger A.J."/>
            <person name="Ruiz-Trillo I."/>
            <person name="Lander E."/>
            <person name="Nusbaum C."/>
        </authorList>
    </citation>
    <scope>NUCLEOTIDE SEQUENCE [LARGE SCALE GENOMIC DNA]</scope>
    <source>
        <strain evidence="2">ATCC 38327</strain>
    </source>
</reference>
<dbReference type="OMA" id="ANENHLP"/>
<protein>
    <submittedName>
        <fullName evidence="1">Uncharacterized protein</fullName>
    </submittedName>
</protein>
<dbReference type="InterPro" id="IPR029045">
    <property type="entry name" value="ClpP/crotonase-like_dom_sf"/>
</dbReference>
<proteinExistence type="predicted"/>
<keyword evidence="2" id="KW-1185">Reference proteome</keyword>
<evidence type="ECO:0000313" key="1">
    <source>
        <dbReference type="EMBL" id="KNE69162.1"/>
    </source>
</evidence>
<dbReference type="PANTHER" id="PTHR22855">
    <property type="entry name" value="ACETYL, PROPIONYL, PYRUVATE, AND GLUTACONYL CARBOXYLASE-RELATED"/>
    <property type="match status" value="1"/>
</dbReference>
<dbReference type="AlphaFoldDB" id="A0A0L0T368"/>
<gene>
    <name evidence="1" type="ORF">AMAG_19970</name>
</gene>
<dbReference type="PANTHER" id="PTHR22855:SF46">
    <property type="entry name" value="METHYLCROTONOYL-COA CARBOXYLASE"/>
    <property type="match status" value="1"/>
</dbReference>
<dbReference type="eggNOG" id="KOG0540">
    <property type="taxonomic scope" value="Eukaryota"/>
</dbReference>
<organism evidence="1 2">
    <name type="scientific">Allomyces macrogynus (strain ATCC 38327)</name>
    <name type="common">Allomyces javanicus var. macrogynus</name>
    <dbReference type="NCBI Taxonomy" id="578462"/>
    <lineage>
        <taxon>Eukaryota</taxon>
        <taxon>Fungi</taxon>
        <taxon>Fungi incertae sedis</taxon>
        <taxon>Blastocladiomycota</taxon>
        <taxon>Blastocladiomycetes</taxon>
        <taxon>Blastocladiales</taxon>
        <taxon>Blastocladiaceae</taxon>
        <taxon>Allomyces</taxon>
    </lineage>
</organism>
<dbReference type="VEuPathDB" id="FungiDB:AMAG_19970"/>
<dbReference type="OrthoDB" id="2404986at2759"/>